<name>A0A098B223_DESHA</name>
<feature type="transmembrane region" description="Helical" evidence="1">
    <location>
        <begin position="96"/>
        <end position="118"/>
    </location>
</feature>
<organism evidence="2">
    <name type="scientific">Desulfitobacterium hafniense</name>
    <name type="common">Desulfitobacterium frappieri</name>
    <dbReference type="NCBI Taxonomy" id="49338"/>
    <lineage>
        <taxon>Bacteria</taxon>
        <taxon>Bacillati</taxon>
        <taxon>Bacillota</taxon>
        <taxon>Clostridia</taxon>
        <taxon>Eubacteriales</taxon>
        <taxon>Desulfitobacteriaceae</taxon>
        <taxon>Desulfitobacterium</taxon>
    </lineage>
</organism>
<dbReference type="PATRIC" id="fig|49338.4.peg.3229"/>
<dbReference type="Pfam" id="PF12730">
    <property type="entry name" value="ABC2_membrane_4"/>
    <property type="match status" value="1"/>
</dbReference>
<protein>
    <submittedName>
        <fullName evidence="2">ABC-2 family transporter protein</fullName>
    </submittedName>
</protein>
<dbReference type="GO" id="GO:0005886">
    <property type="term" value="C:plasma membrane"/>
    <property type="evidence" value="ECO:0007669"/>
    <property type="project" value="UniProtKB-SubCell"/>
</dbReference>
<dbReference type="RefSeq" id="WP_208925820.1">
    <property type="nucleotide sequence ID" value="NZ_LK996017.1"/>
</dbReference>
<feature type="transmembrane region" description="Helical" evidence="1">
    <location>
        <begin position="250"/>
        <end position="271"/>
    </location>
</feature>
<feature type="transmembrane region" description="Helical" evidence="1">
    <location>
        <begin position="17"/>
        <end position="35"/>
    </location>
</feature>
<feature type="transmembrane region" description="Helical" evidence="1">
    <location>
        <begin position="55"/>
        <end position="75"/>
    </location>
</feature>
<reference evidence="2" key="1">
    <citation type="submission" date="2014-07" db="EMBL/GenBank/DDBJ databases">
        <authorList>
            <person name="Hornung V.Bastian."/>
        </authorList>
    </citation>
    <scope>NUCLEOTIDE SEQUENCE</scope>
    <source>
        <strain evidence="2">PCE-S</strain>
    </source>
</reference>
<gene>
    <name evidence="2" type="ORF">DPCES_3001</name>
</gene>
<proteinExistence type="predicted"/>
<keyword evidence="1" id="KW-0812">Transmembrane</keyword>
<evidence type="ECO:0000313" key="2">
    <source>
        <dbReference type="EMBL" id="CDX02888.1"/>
    </source>
</evidence>
<feature type="transmembrane region" description="Helical" evidence="1">
    <location>
        <begin position="168"/>
        <end position="187"/>
    </location>
</feature>
<dbReference type="AlphaFoldDB" id="A0A098B223"/>
<accession>A0A098B223</accession>
<keyword evidence="1" id="KW-0472">Membrane</keyword>
<feature type="transmembrane region" description="Helical" evidence="1">
    <location>
        <begin position="138"/>
        <end position="161"/>
    </location>
</feature>
<dbReference type="GO" id="GO:0140359">
    <property type="term" value="F:ABC-type transporter activity"/>
    <property type="evidence" value="ECO:0007669"/>
    <property type="project" value="InterPro"/>
</dbReference>
<keyword evidence="1" id="KW-1133">Transmembrane helix</keyword>
<evidence type="ECO:0000256" key="1">
    <source>
        <dbReference type="SAM" id="Phobius"/>
    </source>
</evidence>
<sequence length="277" mass="29397">MGNLLTAGFYRLGKNKVFWLGMLAMLAISAGMMLNASRQAGVMMAEGYLRTLDDYYFKLAPVIGLFCAIFASLFIGTEHSEGTLRNKIVVGRTRPAIYLANYVICFAAGVCFVVVWLLGGLVGIPVLGVWEMGANGVLLYVVTALCFTGAWTGMFTLLAMLSSNKATTAVLAILLALGLLVAAALLYNGLCVPELNSGMVITKNGMEMAEPTPNPNYVSGMKRTLYQLVLDCLPSGQGILMANRELGRPLLSLAASGVIALATTAAGVFAFGKKDLK</sequence>
<dbReference type="EMBL" id="LK996017">
    <property type="protein sequence ID" value="CDX02888.1"/>
    <property type="molecule type" value="Genomic_DNA"/>
</dbReference>